<accession>A0A9E7NEI5</accession>
<dbReference type="InterPro" id="IPR005325">
    <property type="entry name" value="DUF308_memb"/>
</dbReference>
<dbReference type="InterPro" id="IPR052712">
    <property type="entry name" value="Acid_resist_chaperone_HdeD"/>
</dbReference>
<dbReference type="GO" id="GO:0005886">
    <property type="term" value="C:plasma membrane"/>
    <property type="evidence" value="ECO:0007669"/>
    <property type="project" value="TreeGrafter"/>
</dbReference>
<keyword evidence="3" id="KW-1185">Reference proteome</keyword>
<keyword evidence="1" id="KW-0812">Transmembrane</keyword>
<dbReference type="Proteomes" id="UP001056855">
    <property type="component" value="Chromosome"/>
</dbReference>
<feature type="transmembrane region" description="Helical" evidence="1">
    <location>
        <begin position="129"/>
        <end position="148"/>
    </location>
</feature>
<dbReference type="KEGG" id="sawl:NGM29_08705"/>
<feature type="transmembrane region" description="Helical" evidence="1">
    <location>
        <begin position="96"/>
        <end position="117"/>
    </location>
</feature>
<evidence type="ECO:0000313" key="2">
    <source>
        <dbReference type="EMBL" id="UTF55312.1"/>
    </source>
</evidence>
<feature type="transmembrane region" description="Helical" evidence="1">
    <location>
        <begin position="154"/>
        <end position="176"/>
    </location>
</feature>
<dbReference type="Pfam" id="PF03729">
    <property type="entry name" value="DUF308"/>
    <property type="match status" value="2"/>
</dbReference>
<feature type="transmembrane region" description="Helical" evidence="1">
    <location>
        <begin position="18"/>
        <end position="37"/>
    </location>
</feature>
<protein>
    <submittedName>
        <fullName evidence="2">DUF308 domain-containing protein</fullName>
    </submittedName>
</protein>
<dbReference type="RefSeq" id="WP_254160216.1">
    <property type="nucleotide sequence ID" value="NZ_CP100355.1"/>
</dbReference>
<evidence type="ECO:0000313" key="3">
    <source>
        <dbReference type="Proteomes" id="UP001056855"/>
    </source>
</evidence>
<reference evidence="2" key="1">
    <citation type="submission" date="2022-06" db="EMBL/GenBank/DDBJ databases">
        <title>Diverse halophilic archaea isolated from saline environments.</title>
        <authorList>
            <person name="Cui H.-L."/>
        </authorList>
    </citation>
    <scope>NUCLEOTIDE SEQUENCE</scope>
    <source>
        <strain evidence="2">WLHS1</strain>
    </source>
</reference>
<dbReference type="EMBL" id="CP100355">
    <property type="protein sequence ID" value="UTF55312.1"/>
    <property type="molecule type" value="Genomic_DNA"/>
</dbReference>
<proteinExistence type="predicted"/>
<dbReference type="AlphaFoldDB" id="A0A9E7NEI5"/>
<gene>
    <name evidence="2" type="ORF">NGM29_08705</name>
</gene>
<keyword evidence="1" id="KW-0472">Membrane</keyword>
<sequence length="195" mass="19639">MSTVTTESGMGTTNWRPLAYAGSAIVLIGLLAIALPFATGLAVTYLLGGLLVVGGIAHAGHAFTTRDWKGSLWQATLAGISIAAGLLLFVNPIVGLASLTLLVIAYLLVDGFAELALALQMAGEAGRGWIAASGTLSLILAGLLWAGFPSSAAWVVGFVVGASLLATGISMIAVAYRGRSAGEDMTPPATSPRGA</sequence>
<organism evidence="2 3">
    <name type="scientific">Natronosalvus rutilus</name>
    <dbReference type="NCBI Taxonomy" id="2953753"/>
    <lineage>
        <taxon>Archaea</taxon>
        <taxon>Methanobacteriati</taxon>
        <taxon>Methanobacteriota</taxon>
        <taxon>Stenosarchaea group</taxon>
        <taxon>Halobacteria</taxon>
        <taxon>Halobacteriales</taxon>
        <taxon>Natrialbaceae</taxon>
        <taxon>Natronosalvus</taxon>
    </lineage>
</organism>
<evidence type="ECO:0000256" key="1">
    <source>
        <dbReference type="SAM" id="Phobius"/>
    </source>
</evidence>
<dbReference type="PANTHER" id="PTHR34989">
    <property type="entry name" value="PROTEIN HDED"/>
    <property type="match status" value="1"/>
</dbReference>
<feature type="transmembrane region" description="Helical" evidence="1">
    <location>
        <begin position="43"/>
        <end position="60"/>
    </location>
</feature>
<keyword evidence="1" id="KW-1133">Transmembrane helix</keyword>
<dbReference type="GeneID" id="73290121"/>
<dbReference type="PANTHER" id="PTHR34989:SF1">
    <property type="entry name" value="PROTEIN HDED"/>
    <property type="match status" value="1"/>
</dbReference>
<name>A0A9E7NEI5_9EURY</name>